<keyword evidence="1" id="KW-0596">Phosphopantetheine</keyword>
<dbReference type="PANTHER" id="PTHR43775:SF37">
    <property type="entry name" value="SI:DKEY-61P9.11"/>
    <property type="match status" value="1"/>
</dbReference>
<evidence type="ECO:0000256" key="2">
    <source>
        <dbReference type="ARBA" id="ARBA00022553"/>
    </source>
</evidence>
<comment type="caution">
    <text evidence="4">The sequence shown here is derived from an EMBL/GenBank/DDBJ whole genome shotgun (WGS) entry which is preliminary data.</text>
</comment>
<evidence type="ECO:0000256" key="1">
    <source>
        <dbReference type="ARBA" id="ARBA00022450"/>
    </source>
</evidence>
<evidence type="ECO:0000313" key="5">
    <source>
        <dbReference type="Proteomes" id="UP000624709"/>
    </source>
</evidence>
<dbReference type="InterPro" id="IPR016035">
    <property type="entry name" value="Acyl_Trfase/lysoPLipase"/>
</dbReference>
<dbReference type="InterPro" id="IPR050091">
    <property type="entry name" value="PKS_NRPS_Biosynth_Enz"/>
</dbReference>
<dbReference type="PANTHER" id="PTHR43775">
    <property type="entry name" value="FATTY ACID SYNTHASE"/>
    <property type="match status" value="1"/>
</dbReference>
<evidence type="ECO:0000313" key="4">
    <source>
        <dbReference type="EMBL" id="GIE64394.1"/>
    </source>
</evidence>
<gene>
    <name evidence="4" type="ORF">Apa02nite_005020</name>
</gene>
<dbReference type="SUPFAM" id="SSF52151">
    <property type="entry name" value="FabD/lysophospholipase-like"/>
    <property type="match status" value="1"/>
</dbReference>
<dbReference type="Gene3D" id="3.40.366.10">
    <property type="entry name" value="Malonyl-Coenzyme A Acyl Carrier Protein, domain 2"/>
    <property type="match status" value="1"/>
</dbReference>
<protein>
    <recommendedName>
        <fullName evidence="3">Malonyl-CoA:ACP transacylase (MAT) domain-containing protein</fullName>
    </recommendedName>
</protein>
<dbReference type="Gene3D" id="3.30.70.250">
    <property type="entry name" value="Malonyl-CoA ACP transacylase, ACP-binding"/>
    <property type="match status" value="1"/>
</dbReference>
<dbReference type="InterPro" id="IPR016036">
    <property type="entry name" value="Malonyl_transacylase_ACP-bd"/>
</dbReference>
<organism evidence="4 5">
    <name type="scientific">Actinoplanes palleronii</name>
    <dbReference type="NCBI Taxonomy" id="113570"/>
    <lineage>
        <taxon>Bacteria</taxon>
        <taxon>Bacillati</taxon>
        <taxon>Actinomycetota</taxon>
        <taxon>Actinomycetes</taxon>
        <taxon>Micromonosporales</taxon>
        <taxon>Micromonosporaceae</taxon>
        <taxon>Actinoplanes</taxon>
    </lineage>
</organism>
<dbReference type="InterPro" id="IPR014043">
    <property type="entry name" value="Acyl_transferase_dom"/>
</dbReference>
<evidence type="ECO:0000259" key="3">
    <source>
        <dbReference type="SMART" id="SM00827"/>
    </source>
</evidence>
<keyword evidence="5" id="KW-1185">Reference proteome</keyword>
<dbReference type="InterPro" id="IPR001227">
    <property type="entry name" value="Ac_transferase_dom_sf"/>
</dbReference>
<dbReference type="EMBL" id="BOMS01000009">
    <property type="protein sequence ID" value="GIE64394.1"/>
    <property type="molecule type" value="Genomic_DNA"/>
</dbReference>
<sequence length="342" mass="35385">MTYEGTGRPIALLMAGQGAQHHGMAVELYGREPVFSAVMDEFFELMGAPGRRLRTDWLADRPAVSLDDAGTAQPLLFAIGYALGRALHARGCPPVALLGHSVGELAAAALAGVLDLPGAAAVMLARSVVMATAPPGGLLAVSATPAELAPYLGVAGEPGSVVIGARNAPRQTVLAGPEPRLSDVERELRAAGLVSRRVGARQPFHCPAVADQARAFATAFEALPLGSPAVPIWSTRTGRVVDREQAGRPEFWAGQLSAPVLFWPALDALLTGGDYTLVDAGPGQGLSMLARRHPAVRAGRSTVVPLLPRGASGSWDTWCAAVRELGAARPDAMRDAGAPSPS</sequence>
<keyword evidence="2" id="KW-0597">Phosphoprotein</keyword>
<proteinExistence type="predicted"/>
<dbReference type="Pfam" id="PF00698">
    <property type="entry name" value="Acyl_transf_1"/>
    <property type="match status" value="1"/>
</dbReference>
<dbReference type="Gene3D" id="3.30.70.3290">
    <property type="match status" value="1"/>
</dbReference>
<name>A0ABQ4B154_9ACTN</name>
<dbReference type="RefSeq" id="WP_203823634.1">
    <property type="nucleotide sequence ID" value="NZ_BAAATY010000005.1"/>
</dbReference>
<feature type="domain" description="Malonyl-CoA:ACP transacylase (MAT)" evidence="3">
    <location>
        <begin position="13"/>
        <end position="311"/>
    </location>
</feature>
<accession>A0ABQ4B154</accession>
<reference evidence="4 5" key="1">
    <citation type="submission" date="2021-01" db="EMBL/GenBank/DDBJ databases">
        <title>Whole genome shotgun sequence of Actinoplanes palleronii NBRC 14916.</title>
        <authorList>
            <person name="Komaki H."/>
            <person name="Tamura T."/>
        </authorList>
    </citation>
    <scope>NUCLEOTIDE SEQUENCE [LARGE SCALE GENOMIC DNA]</scope>
    <source>
        <strain evidence="4 5">NBRC 14916</strain>
    </source>
</reference>
<dbReference type="SUPFAM" id="SSF55048">
    <property type="entry name" value="Probable ACP-binding domain of malonyl-CoA ACP transacylase"/>
    <property type="match status" value="1"/>
</dbReference>
<dbReference type="Proteomes" id="UP000624709">
    <property type="component" value="Unassembled WGS sequence"/>
</dbReference>
<dbReference type="SMART" id="SM00827">
    <property type="entry name" value="PKS_AT"/>
    <property type="match status" value="1"/>
</dbReference>